<organism evidence="1 2">
    <name type="scientific">Trifolium medium</name>
    <dbReference type="NCBI Taxonomy" id="97028"/>
    <lineage>
        <taxon>Eukaryota</taxon>
        <taxon>Viridiplantae</taxon>
        <taxon>Streptophyta</taxon>
        <taxon>Embryophyta</taxon>
        <taxon>Tracheophyta</taxon>
        <taxon>Spermatophyta</taxon>
        <taxon>Magnoliopsida</taxon>
        <taxon>eudicotyledons</taxon>
        <taxon>Gunneridae</taxon>
        <taxon>Pentapetalae</taxon>
        <taxon>rosids</taxon>
        <taxon>fabids</taxon>
        <taxon>Fabales</taxon>
        <taxon>Fabaceae</taxon>
        <taxon>Papilionoideae</taxon>
        <taxon>50 kb inversion clade</taxon>
        <taxon>NPAAA clade</taxon>
        <taxon>Hologalegina</taxon>
        <taxon>IRL clade</taxon>
        <taxon>Trifolieae</taxon>
        <taxon>Trifolium</taxon>
    </lineage>
</organism>
<dbReference type="AlphaFoldDB" id="A0A392UZK7"/>
<feature type="non-terminal residue" evidence="1">
    <location>
        <position position="1"/>
    </location>
</feature>
<accession>A0A392UZK7</accession>
<evidence type="ECO:0000313" key="2">
    <source>
        <dbReference type="Proteomes" id="UP000265520"/>
    </source>
</evidence>
<comment type="caution">
    <text evidence="1">The sequence shown here is derived from an EMBL/GenBank/DDBJ whole genome shotgun (WGS) entry which is preliminary data.</text>
</comment>
<protein>
    <submittedName>
        <fullName evidence="1">Uncharacterized protein</fullName>
    </submittedName>
</protein>
<name>A0A392UZK7_9FABA</name>
<sequence>GLVWIEKDRLHDVIIEVDAQAIAKAIHSRLYSRNQWEDYRDSVQKRYCGGPEHDRYERPPVRP</sequence>
<proteinExistence type="predicted"/>
<dbReference type="EMBL" id="LXQA010995421">
    <property type="protein sequence ID" value="MCI80429.1"/>
    <property type="molecule type" value="Genomic_DNA"/>
</dbReference>
<keyword evidence="2" id="KW-1185">Reference proteome</keyword>
<reference evidence="1 2" key="1">
    <citation type="journal article" date="2018" name="Front. Plant Sci.">
        <title>Red Clover (Trifolium pratense) and Zigzag Clover (T. medium) - A Picture of Genomic Similarities and Differences.</title>
        <authorList>
            <person name="Dluhosova J."/>
            <person name="Istvanek J."/>
            <person name="Nedelnik J."/>
            <person name="Repkova J."/>
        </authorList>
    </citation>
    <scope>NUCLEOTIDE SEQUENCE [LARGE SCALE GENOMIC DNA]</scope>
    <source>
        <strain evidence="2">cv. 10/8</strain>
        <tissue evidence="1">Leaf</tissue>
    </source>
</reference>
<evidence type="ECO:0000313" key="1">
    <source>
        <dbReference type="EMBL" id="MCI80429.1"/>
    </source>
</evidence>
<dbReference type="Proteomes" id="UP000265520">
    <property type="component" value="Unassembled WGS sequence"/>
</dbReference>